<comment type="similarity">
    <text evidence="1">Belongs to the Gfa family.</text>
</comment>
<dbReference type="RefSeq" id="WP_023493153.1">
    <property type="nucleotide sequence ID" value="NZ_AYLO01000008.1"/>
</dbReference>
<accession>V5CAS7</accession>
<dbReference type="InterPro" id="IPR011057">
    <property type="entry name" value="Mss4-like_sf"/>
</dbReference>
<dbReference type="InterPro" id="IPR006913">
    <property type="entry name" value="CENP-V/GFA"/>
</dbReference>
<evidence type="ECO:0000313" key="7">
    <source>
        <dbReference type="Proteomes" id="UP000017842"/>
    </source>
</evidence>
<evidence type="ECO:0000256" key="4">
    <source>
        <dbReference type="ARBA" id="ARBA00023239"/>
    </source>
</evidence>
<protein>
    <submittedName>
        <fullName evidence="6">Glutathione-dependent formaldehyde-activating protein</fullName>
    </submittedName>
</protein>
<comment type="caution">
    <text evidence="6">The sequence shown here is derived from an EMBL/GenBank/DDBJ whole genome shotgun (WGS) entry which is preliminary data.</text>
</comment>
<dbReference type="GO" id="GO:0016846">
    <property type="term" value="F:carbon-sulfur lyase activity"/>
    <property type="evidence" value="ECO:0007669"/>
    <property type="project" value="InterPro"/>
</dbReference>
<dbReference type="PANTHER" id="PTHR33337:SF40">
    <property type="entry name" value="CENP-V_GFA DOMAIN-CONTAINING PROTEIN-RELATED"/>
    <property type="match status" value="1"/>
</dbReference>
<evidence type="ECO:0000256" key="1">
    <source>
        <dbReference type="ARBA" id="ARBA00005495"/>
    </source>
</evidence>
<name>V5CAS7_9GAMM</name>
<feature type="domain" description="CENP-V/GFA" evidence="5">
    <location>
        <begin position="8"/>
        <end position="118"/>
    </location>
</feature>
<sequence length="146" mass="15851">MDKIDKRITGGCLCKAVRYEINAAPITTRVCWCRLCQYMAAGNATVNVTFPSAAMSISGETRDFPSVADSGNQMHRRFCPVCGTHLFSSAEVRPHLIIVRAGTLDDPEIAKPEITIWTSEAPGWACISDSIPRTEGQPPPPDASKT</sequence>
<dbReference type="STRING" id="1116472.MGMO_8c00550"/>
<dbReference type="GO" id="GO:0046872">
    <property type="term" value="F:metal ion binding"/>
    <property type="evidence" value="ECO:0007669"/>
    <property type="project" value="UniProtKB-KW"/>
</dbReference>
<evidence type="ECO:0000256" key="3">
    <source>
        <dbReference type="ARBA" id="ARBA00022833"/>
    </source>
</evidence>
<keyword evidence="3" id="KW-0862">Zinc</keyword>
<evidence type="ECO:0000313" key="6">
    <source>
        <dbReference type="EMBL" id="ESS73918.1"/>
    </source>
</evidence>
<dbReference type="Pfam" id="PF04828">
    <property type="entry name" value="GFA"/>
    <property type="match status" value="1"/>
</dbReference>
<dbReference type="EMBL" id="AYLO01000008">
    <property type="protein sequence ID" value="ESS73918.1"/>
    <property type="molecule type" value="Genomic_DNA"/>
</dbReference>
<dbReference type="PANTHER" id="PTHR33337">
    <property type="entry name" value="GFA DOMAIN-CONTAINING PROTEIN"/>
    <property type="match status" value="1"/>
</dbReference>
<dbReference type="PROSITE" id="PS51891">
    <property type="entry name" value="CENP_V_GFA"/>
    <property type="match status" value="1"/>
</dbReference>
<organism evidence="6 7">
    <name type="scientific">Methyloglobulus morosus KoM1</name>
    <dbReference type="NCBI Taxonomy" id="1116472"/>
    <lineage>
        <taxon>Bacteria</taxon>
        <taxon>Pseudomonadati</taxon>
        <taxon>Pseudomonadota</taxon>
        <taxon>Gammaproteobacteria</taxon>
        <taxon>Methylococcales</taxon>
        <taxon>Methylococcaceae</taxon>
        <taxon>Methyloglobulus</taxon>
    </lineage>
</organism>
<dbReference type="OrthoDB" id="9786619at2"/>
<proteinExistence type="inferred from homology"/>
<keyword evidence="7" id="KW-1185">Reference proteome</keyword>
<dbReference type="eggNOG" id="COG3791">
    <property type="taxonomic scope" value="Bacteria"/>
</dbReference>
<dbReference type="SUPFAM" id="SSF51316">
    <property type="entry name" value="Mss4-like"/>
    <property type="match status" value="1"/>
</dbReference>
<dbReference type="Proteomes" id="UP000017842">
    <property type="component" value="Unassembled WGS sequence"/>
</dbReference>
<reference evidence="6 7" key="1">
    <citation type="journal article" date="2013" name="Genome Announc.">
        <title>Draft Genome Sequence of the Methanotrophic Gammaproteobacterium Methyloglobulus morosus DSM 22980 Strain KoM1.</title>
        <authorList>
            <person name="Poehlein A."/>
            <person name="Deutzmann J.S."/>
            <person name="Daniel R."/>
            <person name="Simeonova D.D."/>
        </authorList>
    </citation>
    <scope>NUCLEOTIDE SEQUENCE [LARGE SCALE GENOMIC DNA]</scope>
    <source>
        <strain evidence="6 7">KoM1</strain>
    </source>
</reference>
<keyword evidence="4" id="KW-0456">Lyase</keyword>
<dbReference type="Gene3D" id="3.90.1590.10">
    <property type="entry name" value="glutathione-dependent formaldehyde- activating enzyme (gfa)"/>
    <property type="match status" value="1"/>
</dbReference>
<evidence type="ECO:0000256" key="2">
    <source>
        <dbReference type="ARBA" id="ARBA00022723"/>
    </source>
</evidence>
<evidence type="ECO:0000259" key="5">
    <source>
        <dbReference type="PROSITE" id="PS51891"/>
    </source>
</evidence>
<gene>
    <name evidence="6" type="ORF">MGMO_8c00550</name>
</gene>
<keyword evidence="2" id="KW-0479">Metal-binding</keyword>
<dbReference type="AlphaFoldDB" id="V5CAS7"/>